<dbReference type="GO" id="GO:0047100">
    <property type="term" value="F:glyceraldehyde-3-phosphate dehydrogenase (NADP+) (phosphorylating) activity"/>
    <property type="evidence" value="ECO:0007669"/>
    <property type="project" value="UniProtKB-EC"/>
</dbReference>
<dbReference type="GO" id="GO:0020037">
    <property type="term" value="F:heme binding"/>
    <property type="evidence" value="ECO:0007669"/>
    <property type="project" value="InterPro"/>
</dbReference>
<dbReference type="Pfam" id="PF00141">
    <property type="entry name" value="peroxidase"/>
    <property type="match status" value="1"/>
</dbReference>
<evidence type="ECO:0000259" key="7">
    <source>
        <dbReference type="Pfam" id="PF00141"/>
    </source>
</evidence>
<sequence length="462" mass="49261">MTTTHSYTGDQMILDGRHSDLRRARAGAVNIVPTSTGAAKAVALVLPALKGKLNGIALRVPTPNVSIVDLVVKTSKQTTKEDVNAALKKAAESGPTAGILGFTEEPLVSSDFKQTNVSNTVDGALTMVMGGDMVKVVMWYDNEWGYSQRVVDLTAIVASKLGASVAMAATTGQWSRRQALLGSAAALGLASAPSPAIAFPFGGPDLYDKLTAVITQKVADGSLGISFEDIVRLVYHDSISYNRETNTGGCNGSIRFPEELARPENEGLAPVVARLQTLQDEVKAATGVGLTFTDTMVLAASAIAGYTFKVQLCTHTNPEECDLLYNGYGNKPRKLRIGRRDVPKPEPEGRVPWTNSSGTDFIMAGANIGITIPETVALSPSGRDPGTASPLLPGGSAQAREVLLQDARAVNAFKDLDRTRATTTRTNYEIKFFDVLEKMTKVSIFDDSVLKRYEEEAKAFSA</sequence>
<dbReference type="InterPro" id="IPR020831">
    <property type="entry name" value="GlycerAld/Erythrose_P_DH"/>
</dbReference>
<reference evidence="9" key="1">
    <citation type="submission" date="2021-01" db="EMBL/GenBank/DDBJ databases">
        <authorList>
            <person name="Corre E."/>
            <person name="Pelletier E."/>
            <person name="Niang G."/>
            <person name="Scheremetjew M."/>
            <person name="Finn R."/>
            <person name="Kale V."/>
            <person name="Holt S."/>
            <person name="Cochrane G."/>
            <person name="Meng A."/>
            <person name="Brown T."/>
            <person name="Cohen L."/>
        </authorList>
    </citation>
    <scope>NUCLEOTIDE SEQUENCE</scope>
    <source>
        <strain evidence="9">NIES-381</strain>
    </source>
</reference>
<dbReference type="EC" id="1.2.1.13" evidence="4"/>
<organism evidence="9">
    <name type="scientific">Eutreptiella gymnastica</name>
    <dbReference type="NCBI Taxonomy" id="73025"/>
    <lineage>
        <taxon>Eukaryota</taxon>
        <taxon>Discoba</taxon>
        <taxon>Euglenozoa</taxon>
        <taxon>Euglenida</taxon>
        <taxon>Spirocuta</taxon>
        <taxon>Euglenophyceae</taxon>
        <taxon>Eutreptiales</taxon>
        <taxon>Eutreptiaceae</taxon>
        <taxon>Eutreptiella</taxon>
    </lineage>
</organism>
<proteinExistence type="inferred from homology"/>
<dbReference type="InterPro" id="IPR020829">
    <property type="entry name" value="GlycerAld_3-P_DH_cat"/>
</dbReference>
<dbReference type="InterPro" id="IPR010255">
    <property type="entry name" value="Haem_peroxidase_sf"/>
</dbReference>
<dbReference type="AlphaFoldDB" id="A0A7S1IVM9"/>
<protein>
    <recommendedName>
        <fullName evidence="4">glyceraldehyde-3-phosphate dehydrogenase (NADP(+)) (phosphorylating)</fullName>
        <ecNumber evidence="4">1.2.1.13</ecNumber>
    </recommendedName>
</protein>
<dbReference type="SUPFAM" id="SSF55347">
    <property type="entry name" value="Glyceraldehyde-3-phosphate dehydrogenase-like, C-terminal domain"/>
    <property type="match status" value="1"/>
</dbReference>
<dbReference type="CDD" id="cd18126">
    <property type="entry name" value="GAPDH_I_C"/>
    <property type="match status" value="1"/>
</dbReference>
<dbReference type="EMBL" id="HBGA01094856">
    <property type="protein sequence ID" value="CAD9024311.1"/>
    <property type="molecule type" value="Transcribed_RNA"/>
</dbReference>
<evidence type="ECO:0000256" key="1">
    <source>
        <dbReference type="ARBA" id="ARBA00005215"/>
    </source>
</evidence>
<dbReference type="GO" id="GO:0004601">
    <property type="term" value="F:peroxidase activity"/>
    <property type="evidence" value="ECO:0007669"/>
    <property type="project" value="InterPro"/>
</dbReference>
<evidence type="ECO:0000256" key="4">
    <source>
        <dbReference type="ARBA" id="ARBA00039137"/>
    </source>
</evidence>
<name>A0A7S1IVM9_9EUGL</name>
<comment type="catalytic activity">
    <reaction evidence="5">
        <text>D-glyceraldehyde 3-phosphate + phosphate + NADP(+) = (2R)-3-phospho-glyceroyl phosphate + NADPH + H(+)</text>
        <dbReference type="Rhea" id="RHEA:10296"/>
        <dbReference type="ChEBI" id="CHEBI:15378"/>
        <dbReference type="ChEBI" id="CHEBI:43474"/>
        <dbReference type="ChEBI" id="CHEBI:57604"/>
        <dbReference type="ChEBI" id="CHEBI:57783"/>
        <dbReference type="ChEBI" id="CHEBI:58349"/>
        <dbReference type="ChEBI" id="CHEBI:59776"/>
        <dbReference type="EC" id="1.2.1.13"/>
    </reaction>
</comment>
<dbReference type="Pfam" id="PF02800">
    <property type="entry name" value="Gp_dh_C"/>
    <property type="match status" value="1"/>
</dbReference>
<dbReference type="InterPro" id="IPR002016">
    <property type="entry name" value="Haem_peroxidase"/>
</dbReference>
<evidence type="ECO:0000256" key="5">
    <source>
        <dbReference type="ARBA" id="ARBA00052787"/>
    </source>
</evidence>
<feature type="domain" description="Glyceraldehyde 3-phosphate dehydrogenase catalytic" evidence="8">
    <location>
        <begin position="1"/>
        <end position="140"/>
    </location>
</feature>
<dbReference type="FunFam" id="3.30.360.10:FF:000002">
    <property type="entry name" value="Glyceraldehyde-3-phosphate dehydrogenase"/>
    <property type="match status" value="1"/>
</dbReference>
<keyword evidence="3" id="KW-0560">Oxidoreductase</keyword>
<dbReference type="CDD" id="cd00314">
    <property type="entry name" value="plant_peroxidase_like"/>
    <property type="match status" value="1"/>
</dbReference>
<evidence type="ECO:0000256" key="2">
    <source>
        <dbReference type="ARBA" id="ARBA00007406"/>
    </source>
</evidence>
<dbReference type="PANTHER" id="PTHR43148">
    <property type="entry name" value="GLYCERALDEHYDE-3-PHOSPHATE DEHYDROGENASE 2"/>
    <property type="match status" value="1"/>
</dbReference>
<comment type="similarity">
    <text evidence="6">Belongs to the peroxidase family.</text>
</comment>
<comment type="similarity">
    <text evidence="2">Belongs to the glyceraldehyde-3-phosphate dehydrogenase family.</text>
</comment>
<comment type="pathway">
    <text evidence="1">Carbohydrate biosynthesis; Calvin cycle.</text>
</comment>
<dbReference type="Gene3D" id="3.30.360.10">
    <property type="entry name" value="Dihydrodipicolinate Reductase, domain 2"/>
    <property type="match status" value="1"/>
</dbReference>
<evidence type="ECO:0000256" key="3">
    <source>
        <dbReference type="ARBA" id="ARBA00023002"/>
    </source>
</evidence>
<dbReference type="Gene3D" id="1.10.520.10">
    <property type="match status" value="1"/>
</dbReference>
<accession>A0A7S1IVM9</accession>
<dbReference type="GO" id="GO:0006979">
    <property type="term" value="P:response to oxidative stress"/>
    <property type="evidence" value="ECO:0007669"/>
    <property type="project" value="InterPro"/>
</dbReference>
<evidence type="ECO:0000259" key="8">
    <source>
        <dbReference type="Pfam" id="PF02800"/>
    </source>
</evidence>
<dbReference type="SUPFAM" id="SSF48113">
    <property type="entry name" value="Heme-dependent peroxidases"/>
    <property type="match status" value="1"/>
</dbReference>
<feature type="domain" description="Plant heme peroxidase family profile" evidence="7">
    <location>
        <begin position="229"/>
        <end position="379"/>
    </location>
</feature>
<evidence type="ECO:0000313" key="9">
    <source>
        <dbReference type="EMBL" id="CAD9024311.1"/>
    </source>
</evidence>
<gene>
    <name evidence="9" type="ORF">EGYM00392_LOCUS35436</name>
</gene>
<evidence type="ECO:0000256" key="6">
    <source>
        <dbReference type="RuleBase" id="RU004241"/>
    </source>
</evidence>